<evidence type="ECO:0000313" key="5">
    <source>
        <dbReference type="Proteomes" id="UP001488838"/>
    </source>
</evidence>
<organism evidence="4 5">
    <name type="scientific">Myodes glareolus</name>
    <name type="common">Bank vole</name>
    <name type="synonym">Clethrionomys glareolus</name>
    <dbReference type="NCBI Taxonomy" id="447135"/>
    <lineage>
        <taxon>Eukaryota</taxon>
        <taxon>Metazoa</taxon>
        <taxon>Chordata</taxon>
        <taxon>Craniata</taxon>
        <taxon>Vertebrata</taxon>
        <taxon>Euteleostomi</taxon>
        <taxon>Mammalia</taxon>
        <taxon>Eutheria</taxon>
        <taxon>Euarchontoglires</taxon>
        <taxon>Glires</taxon>
        <taxon>Rodentia</taxon>
        <taxon>Myomorpha</taxon>
        <taxon>Muroidea</taxon>
        <taxon>Cricetidae</taxon>
        <taxon>Arvicolinae</taxon>
        <taxon>Myodes</taxon>
    </lineage>
</organism>
<dbReference type="AlphaFoldDB" id="A0AAW0K3Z3"/>
<feature type="domain" description="Spondin" evidence="3">
    <location>
        <begin position="44"/>
        <end position="108"/>
    </location>
</feature>
<dbReference type="PROSITE" id="PS51020">
    <property type="entry name" value="SPONDIN"/>
    <property type="match status" value="1"/>
</dbReference>
<sequence length="108" mass="12494">MLMAIPWCRASIVQKRIIYFQDEGSLTKKLCEQDPTLDGVTDRPILDCCACGTAKYRLTFYGNWSEKTHPKDYPREYSGYLMVHGKHTVSALSDHRIHGLSWVRPARY</sequence>
<evidence type="ECO:0000259" key="3">
    <source>
        <dbReference type="PROSITE" id="PS51020"/>
    </source>
</evidence>
<dbReference type="EMBL" id="JBBHLL010000007">
    <property type="protein sequence ID" value="KAK7833380.1"/>
    <property type="molecule type" value="Genomic_DNA"/>
</dbReference>
<dbReference type="InterPro" id="IPR009465">
    <property type="entry name" value="Spondin_N"/>
</dbReference>
<dbReference type="Pfam" id="PF06468">
    <property type="entry name" value="Spond_N"/>
    <property type="match status" value="1"/>
</dbReference>
<protein>
    <recommendedName>
        <fullName evidence="6">Spondin domain-containing protein</fullName>
    </recommendedName>
</protein>
<comment type="caution">
    <text evidence="4">The sequence shown here is derived from an EMBL/GenBank/DDBJ whole genome shotgun (WGS) entry which is preliminary data.</text>
</comment>
<feature type="domain" description="Reelin" evidence="2">
    <location>
        <begin position="1"/>
        <end position="43"/>
    </location>
</feature>
<dbReference type="InterPro" id="IPR038678">
    <property type="entry name" value="Spondin_N_sf"/>
</dbReference>
<dbReference type="InterPro" id="IPR051418">
    <property type="entry name" value="Spondin/Thrombospondin_T1"/>
</dbReference>
<dbReference type="GO" id="GO:0031012">
    <property type="term" value="C:extracellular matrix"/>
    <property type="evidence" value="ECO:0007669"/>
    <property type="project" value="TreeGrafter"/>
</dbReference>
<keyword evidence="5" id="KW-1185">Reference proteome</keyword>
<name>A0AAW0K3Z3_MYOGA</name>
<evidence type="ECO:0000256" key="1">
    <source>
        <dbReference type="ARBA" id="ARBA00022737"/>
    </source>
</evidence>
<dbReference type="Gene3D" id="2.60.40.2130">
    <property type="entry name" value="F-spondin domain"/>
    <property type="match status" value="1"/>
</dbReference>
<dbReference type="PANTHER" id="PTHR11311:SF16">
    <property type="entry name" value="SPONDIN-1"/>
    <property type="match status" value="1"/>
</dbReference>
<dbReference type="GO" id="GO:0007155">
    <property type="term" value="P:cell adhesion"/>
    <property type="evidence" value="ECO:0007669"/>
    <property type="project" value="TreeGrafter"/>
</dbReference>
<gene>
    <name evidence="4" type="ORF">U0070_017379</name>
</gene>
<evidence type="ECO:0000313" key="4">
    <source>
        <dbReference type="EMBL" id="KAK7833380.1"/>
    </source>
</evidence>
<dbReference type="InterPro" id="IPR002861">
    <property type="entry name" value="Reeler_dom"/>
</dbReference>
<dbReference type="PROSITE" id="PS51019">
    <property type="entry name" value="REELIN"/>
    <property type="match status" value="1"/>
</dbReference>
<accession>A0AAW0K3Z3</accession>
<evidence type="ECO:0000259" key="2">
    <source>
        <dbReference type="PROSITE" id="PS51019"/>
    </source>
</evidence>
<evidence type="ECO:0008006" key="6">
    <source>
        <dbReference type="Google" id="ProtNLM"/>
    </source>
</evidence>
<keyword evidence="1" id="KW-0677">Repeat</keyword>
<dbReference type="PANTHER" id="PTHR11311">
    <property type="entry name" value="SPONDIN"/>
    <property type="match status" value="1"/>
</dbReference>
<dbReference type="Proteomes" id="UP001488838">
    <property type="component" value="Unassembled WGS sequence"/>
</dbReference>
<reference evidence="4 5" key="1">
    <citation type="journal article" date="2023" name="bioRxiv">
        <title>Conserved and derived expression patterns and positive selection on dental genes reveal complex evolutionary context of ever-growing rodent molars.</title>
        <authorList>
            <person name="Calamari Z.T."/>
            <person name="Song A."/>
            <person name="Cohen E."/>
            <person name="Akter M."/>
            <person name="Roy R.D."/>
            <person name="Hallikas O."/>
            <person name="Christensen M.M."/>
            <person name="Li P."/>
            <person name="Marangoni P."/>
            <person name="Jernvall J."/>
            <person name="Klein O.D."/>
        </authorList>
    </citation>
    <scope>NUCLEOTIDE SEQUENCE [LARGE SCALE GENOMIC DNA]</scope>
    <source>
        <strain evidence="4">V071</strain>
    </source>
</reference>
<proteinExistence type="predicted"/>